<gene>
    <name evidence="10" type="ORF">DRJ04_07865</name>
</gene>
<comment type="pathway">
    <text evidence="2">Amino-acid biosynthesis; L-tryptophan biosynthesis; L-tryptophan from chorismate: step 4/5.</text>
</comment>
<keyword evidence="6" id="KW-0822">Tryptophan biosynthesis</keyword>
<keyword evidence="5" id="KW-0210">Decarboxylase</keyword>
<keyword evidence="8" id="KW-0456">Lyase</keyword>
<feature type="domain" description="Indole-3-glycerol phosphate synthase" evidence="9">
    <location>
        <begin position="2"/>
        <end position="235"/>
    </location>
</feature>
<dbReference type="InterPro" id="IPR011060">
    <property type="entry name" value="RibuloseP-bd_barrel"/>
</dbReference>
<proteinExistence type="predicted"/>
<protein>
    <recommendedName>
        <fullName evidence="3">indole-3-glycerol-phosphate synthase</fullName>
        <ecNumber evidence="3">4.1.1.48</ecNumber>
    </recommendedName>
</protein>
<reference evidence="10 11" key="1">
    <citation type="submission" date="2018-06" db="EMBL/GenBank/DDBJ databases">
        <title>Extensive metabolic versatility and redundancy in microbially diverse, dynamic hydrothermal sediments.</title>
        <authorList>
            <person name="Dombrowski N."/>
            <person name="Teske A."/>
            <person name="Baker B.J."/>
        </authorList>
    </citation>
    <scope>NUCLEOTIDE SEQUENCE [LARGE SCALE GENOMIC DNA]</scope>
    <source>
        <strain evidence="10">B3_G15</strain>
    </source>
</reference>
<accession>A0A662DB30</accession>
<evidence type="ECO:0000256" key="1">
    <source>
        <dbReference type="ARBA" id="ARBA00001633"/>
    </source>
</evidence>
<dbReference type="NCBIfam" id="NF001377">
    <property type="entry name" value="PRK00278.2-4"/>
    <property type="match status" value="1"/>
</dbReference>
<evidence type="ECO:0000256" key="3">
    <source>
        <dbReference type="ARBA" id="ARBA00012362"/>
    </source>
</evidence>
<dbReference type="PANTHER" id="PTHR22854:SF2">
    <property type="entry name" value="INDOLE-3-GLYCEROL-PHOSPHATE SYNTHASE"/>
    <property type="match status" value="1"/>
</dbReference>
<organism evidence="10 11">
    <name type="scientific">Aerophobetes bacterium</name>
    <dbReference type="NCBI Taxonomy" id="2030807"/>
    <lineage>
        <taxon>Bacteria</taxon>
        <taxon>Candidatus Aerophobota</taxon>
    </lineage>
</organism>
<comment type="caution">
    <text evidence="10">The sequence shown here is derived from an EMBL/GenBank/DDBJ whole genome shotgun (WGS) entry which is preliminary data.</text>
</comment>
<name>A0A662DB30_UNCAE</name>
<comment type="catalytic activity">
    <reaction evidence="1">
        <text>1-(2-carboxyphenylamino)-1-deoxy-D-ribulose 5-phosphate + H(+) = (1S,2R)-1-C-(indol-3-yl)glycerol 3-phosphate + CO2 + H2O</text>
        <dbReference type="Rhea" id="RHEA:23476"/>
        <dbReference type="ChEBI" id="CHEBI:15377"/>
        <dbReference type="ChEBI" id="CHEBI:15378"/>
        <dbReference type="ChEBI" id="CHEBI:16526"/>
        <dbReference type="ChEBI" id="CHEBI:58613"/>
        <dbReference type="ChEBI" id="CHEBI:58866"/>
        <dbReference type="EC" id="4.1.1.48"/>
    </reaction>
</comment>
<dbReference type="GO" id="GO:0004425">
    <property type="term" value="F:indole-3-glycerol-phosphate synthase activity"/>
    <property type="evidence" value="ECO:0007669"/>
    <property type="project" value="UniProtKB-EC"/>
</dbReference>
<evidence type="ECO:0000256" key="2">
    <source>
        <dbReference type="ARBA" id="ARBA00004696"/>
    </source>
</evidence>
<dbReference type="AlphaFoldDB" id="A0A662DB30"/>
<evidence type="ECO:0000259" key="9">
    <source>
        <dbReference type="Pfam" id="PF00218"/>
    </source>
</evidence>
<dbReference type="EMBL" id="QMQA01000241">
    <property type="protein sequence ID" value="RLE11541.1"/>
    <property type="molecule type" value="Genomic_DNA"/>
</dbReference>
<dbReference type="FunFam" id="3.20.20.70:FF:000024">
    <property type="entry name" value="Indole-3-glycerol phosphate synthase"/>
    <property type="match status" value="1"/>
</dbReference>
<dbReference type="Pfam" id="PF00218">
    <property type="entry name" value="IGPS"/>
    <property type="match status" value="1"/>
</dbReference>
<evidence type="ECO:0000256" key="8">
    <source>
        <dbReference type="ARBA" id="ARBA00023239"/>
    </source>
</evidence>
<evidence type="ECO:0000256" key="4">
    <source>
        <dbReference type="ARBA" id="ARBA00022605"/>
    </source>
</evidence>
<dbReference type="InterPro" id="IPR013785">
    <property type="entry name" value="Aldolase_TIM"/>
</dbReference>
<dbReference type="PANTHER" id="PTHR22854">
    <property type="entry name" value="TRYPTOPHAN BIOSYNTHESIS PROTEIN"/>
    <property type="match status" value="1"/>
</dbReference>
<evidence type="ECO:0000313" key="10">
    <source>
        <dbReference type="EMBL" id="RLE11541.1"/>
    </source>
</evidence>
<dbReference type="UniPathway" id="UPA00035">
    <property type="reaction ID" value="UER00043"/>
</dbReference>
<dbReference type="CDD" id="cd00331">
    <property type="entry name" value="IGPS"/>
    <property type="match status" value="1"/>
</dbReference>
<feature type="non-terminal residue" evidence="10">
    <location>
        <position position="1"/>
    </location>
</feature>
<dbReference type="GO" id="GO:0000162">
    <property type="term" value="P:L-tryptophan biosynthetic process"/>
    <property type="evidence" value="ECO:0007669"/>
    <property type="project" value="UniProtKB-UniPathway"/>
</dbReference>
<keyword evidence="4" id="KW-0028">Amino-acid biosynthesis</keyword>
<sequence length="238" mass="26523">SLDKLKEKLRKVPPPRNFKKSVFCRKGPGIIAEIKRFSPSAGILREDLDLSYFARVYEKNGASAISVLIDGKFFGGNLKDLSEVRKASSLPVLAKEFIIDEYQIFEARLYGADAVLLIARVLDKKKLSRLYQLAKGLKISPVIEVHSPEDVEKISHLPPPLIIGINNRDLESFEVNLDVTEKILPLLSRSHLVISESGIKTSADIRVLREKGIRAFLVGEAILRSSNPASKLRQLCHG</sequence>
<dbReference type="Gene3D" id="3.20.20.70">
    <property type="entry name" value="Aldolase class I"/>
    <property type="match status" value="1"/>
</dbReference>
<dbReference type="InterPro" id="IPR013798">
    <property type="entry name" value="Indole-3-glycerol_P_synth_dom"/>
</dbReference>
<dbReference type="Proteomes" id="UP000280417">
    <property type="component" value="Unassembled WGS sequence"/>
</dbReference>
<dbReference type="SUPFAM" id="SSF51366">
    <property type="entry name" value="Ribulose-phoshate binding barrel"/>
    <property type="match status" value="1"/>
</dbReference>
<evidence type="ECO:0000313" key="11">
    <source>
        <dbReference type="Proteomes" id="UP000280417"/>
    </source>
</evidence>
<evidence type="ECO:0000256" key="6">
    <source>
        <dbReference type="ARBA" id="ARBA00022822"/>
    </source>
</evidence>
<keyword evidence="7" id="KW-0057">Aromatic amino acid biosynthesis</keyword>
<dbReference type="InterPro" id="IPR045186">
    <property type="entry name" value="Indole-3-glycerol_P_synth"/>
</dbReference>
<dbReference type="EC" id="4.1.1.48" evidence="3"/>
<dbReference type="GO" id="GO:0004640">
    <property type="term" value="F:phosphoribosylanthranilate isomerase activity"/>
    <property type="evidence" value="ECO:0007669"/>
    <property type="project" value="TreeGrafter"/>
</dbReference>
<evidence type="ECO:0000256" key="7">
    <source>
        <dbReference type="ARBA" id="ARBA00023141"/>
    </source>
</evidence>
<evidence type="ECO:0000256" key="5">
    <source>
        <dbReference type="ARBA" id="ARBA00022793"/>
    </source>
</evidence>